<keyword evidence="1" id="KW-0812">Transmembrane</keyword>
<evidence type="ECO:0000256" key="1">
    <source>
        <dbReference type="SAM" id="Phobius"/>
    </source>
</evidence>
<evidence type="ECO:0000313" key="3">
    <source>
        <dbReference type="Proteomes" id="UP001154282"/>
    </source>
</evidence>
<dbReference type="Proteomes" id="UP001154282">
    <property type="component" value="Unassembled WGS sequence"/>
</dbReference>
<comment type="caution">
    <text evidence="2">The sequence shown here is derived from an EMBL/GenBank/DDBJ whole genome shotgun (WGS) entry which is preliminary data.</text>
</comment>
<keyword evidence="1" id="KW-1133">Transmembrane helix</keyword>
<organism evidence="2 3">
    <name type="scientific">Linum tenue</name>
    <dbReference type="NCBI Taxonomy" id="586396"/>
    <lineage>
        <taxon>Eukaryota</taxon>
        <taxon>Viridiplantae</taxon>
        <taxon>Streptophyta</taxon>
        <taxon>Embryophyta</taxon>
        <taxon>Tracheophyta</taxon>
        <taxon>Spermatophyta</taxon>
        <taxon>Magnoliopsida</taxon>
        <taxon>eudicotyledons</taxon>
        <taxon>Gunneridae</taxon>
        <taxon>Pentapetalae</taxon>
        <taxon>rosids</taxon>
        <taxon>fabids</taxon>
        <taxon>Malpighiales</taxon>
        <taxon>Linaceae</taxon>
        <taxon>Linum</taxon>
    </lineage>
</organism>
<dbReference type="AlphaFoldDB" id="A0AAV0P316"/>
<gene>
    <name evidence="2" type="ORF">LITE_LOCUS36625</name>
</gene>
<feature type="transmembrane region" description="Helical" evidence="1">
    <location>
        <begin position="34"/>
        <end position="53"/>
    </location>
</feature>
<keyword evidence="3" id="KW-1185">Reference proteome</keyword>
<protein>
    <submittedName>
        <fullName evidence="2">Uncharacterized protein</fullName>
    </submittedName>
</protein>
<proteinExistence type="predicted"/>
<dbReference type="EMBL" id="CAMGYJ010000008">
    <property type="protein sequence ID" value="CAI0465487.1"/>
    <property type="molecule type" value="Genomic_DNA"/>
</dbReference>
<sequence>MLGLEHLSQIGCSTEYNRCQDDWFVTECALLGDWYLSMVLWLGGFVDVLCFIIC</sequence>
<name>A0AAV0P316_9ROSI</name>
<accession>A0AAV0P316</accession>
<reference evidence="2" key="1">
    <citation type="submission" date="2022-08" db="EMBL/GenBank/DDBJ databases">
        <authorList>
            <person name="Gutierrez-Valencia J."/>
        </authorList>
    </citation>
    <scope>NUCLEOTIDE SEQUENCE</scope>
</reference>
<feature type="non-terminal residue" evidence="2">
    <location>
        <position position="54"/>
    </location>
</feature>
<keyword evidence="1" id="KW-0472">Membrane</keyword>
<evidence type="ECO:0000313" key="2">
    <source>
        <dbReference type="EMBL" id="CAI0465487.1"/>
    </source>
</evidence>